<evidence type="ECO:0000313" key="13">
    <source>
        <dbReference type="EMBL" id="KAL0063354.1"/>
    </source>
</evidence>
<dbReference type="PROSITE" id="PS00991">
    <property type="entry name" value="CLAT_ADAPTOR_M_2"/>
    <property type="match status" value="1"/>
</dbReference>
<reference evidence="13 14" key="1">
    <citation type="submission" date="2024-05" db="EMBL/GenBank/DDBJ databases">
        <title>A draft genome resource for the thread blight pathogen Marasmius tenuissimus strain MS-2.</title>
        <authorList>
            <person name="Yulfo-Soto G.E."/>
            <person name="Baruah I.K."/>
            <person name="Amoako-Attah I."/>
            <person name="Bukari Y."/>
            <person name="Meinhardt L.W."/>
            <person name="Bailey B.A."/>
            <person name="Cohen S.P."/>
        </authorList>
    </citation>
    <scope>NUCLEOTIDE SEQUENCE [LARGE SCALE GENOMIC DNA]</scope>
    <source>
        <strain evidence="13 14">MS-2</strain>
    </source>
</reference>
<dbReference type="SUPFAM" id="SSF49447">
    <property type="entry name" value="Second domain of Mu2 adaptin subunit (ap50) of ap2 adaptor"/>
    <property type="match status" value="1"/>
</dbReference>
<comment type="subcellular location">
    <subcellularLocation>
        <location evidence="1">Cell membrane</location>
    </subcellularLocation>
    <subcellularLocation>
        <location evidence="2">Membrane</location>
        <location evidence="2">Coated pit</location>
        <topology evidence="2">Peripheral membrane protein</topology>
        <orientation evidence="2">Cytoplasmic side</orientation>
    </subcellularLocation>
</comment>
<dbReference type="InterPro" id="IPR018240">
    <property type="entry name" value="Clathrin_mu_CS"/>
</dbReference>
<dbReference type="InterPro" id="IPR036168">
    <property type="entry name" value="AP2_Mu_C_sf"/>
</dbReference>
<name>A0ABR2ZR63_9AGAR</name>
<organism evidence="13 14">
    <name type="scientific">Marasmius tenuissimus</name>
    <dbReference type="NCBI Taxonomy" id="585030"/>
    <lineage>
        <taxon>Eukaryota</taxon>
        <taxon>Fungi</taxon>
        <taxon>Dikarya</taxon>
        <taxon>Basidiomycota</taxon>
        <taxon>Agaricomycotina</taxon>
        <taxon>Agaricomycetes</taxon>
        <taxon>Agaricomycetidae</taxon>
        <taxon>Agaricales</taxon>
        <taxon>Marasmiineae</taxon>
        <taxon>Marasmiaceae</taxon>
        <taxon>Marasmius</taxon>
    </lineage>
</organism>
<dbReference type="Gene3D" id="2.60.40.1170">
    <property type="entry name" value="Mu homology domain, subdomain B"/>
    <property type="match status" value="2"/>
</dbReference>
<dbReference type="CDD" id="cd09251">
    <property type="entry name" value="AP-2_Mu2_Cterm"/>
    <property type="match status" value="1"/>
</dbReference>
<dbReference type="InterPro" id="IPR007587">
    <property type="entry name" value="SAPS"/>
</dbReference>
<dbReference type="Pfam" id="PF04499">
    <property type="entry name" value="SAPS"/>
    <property type="match status" value="1"/>
</dbReference>
<feature type="compositionally biased region" description="Low complexity" evidence="11">
    <location>
        <begin position="956"/>
        <end position="969"/>
    </location>
</feature>
<dbReference type="InterPro" id="IPR043512">
    <property type="entry name" value="Mu2_C"/>
</dbReference>
<proteinExistence type="inferred from homology"/>
<dbReference type="InterPro" id="IPR022775">
    <property type="entry name" value="AP_mu_sigma_su"/>
</dbReference>
<comment type="similarity">
    <text evidence="3">Belongs to the SAPS family.</text>
</comment>
<dbReference type="Proteomes" id="UP001437256">
    <property type="component" value="Unassembled WGS sequence"/>
</dbReference>
<dbReference type="Pfam" id="PF00928">
    <property type="entry name" value="Adap_comp_sub"/>
    <property type="match status" value="1"/>
</dbReference>
<evidence type="ECO:0000313" key="14">
    <source>
        <dbReference type="Proteomes" id="UP001437256"/>
    </source>
</evidence>
<evidence type="ECO:0000256" key="9">
    <source>
        <dbReference type="ARBA" id="ARBA00023176"/>
    </source>
</evidence>
<feature type="region of interest" description="Disordered" evidence="11">
    <location>
        <begin position="850"/>
        <end position="869"/>
    </location>
</feature>
<feature type="compositionally biased region" description="Polar residues" evidence="11">
    <location>
        <begin position="1367"/>
        <end position="1387"/>
    </location>
</feature>
<keyword evidence="14" id="KW-1185">Reference proteome</keyword>
<keyword evidence="7" id="KW-0653">Protein transport</keyword>
<accession>A0ABR2ZR63</accession>
<sequence length="1412" mass="157396">MISAFFIFNQKGEVLISRLYRTDFKRSIADVFRIQVVSNSDVRSPIITLGSTSFFHVRINNLYVVAVTKNNANAALVFEFCYRFINISKSYFGKIDEESIKNNFVLIYELIDEINDFGYPQNSEIDTLKTYITTESIVSAASVEDSSKITAQATGATSWRRGDVKYKKNEAFVDVVEVVNLSMSAKGNILRADVDGHIQMRAYLTGTPECKFGLNDKLVIDRNDKGTVSDAVELDDCQFHQCVRLNDFDADRSISFIPPDGEFELMKYRATSNVKLPLRVIPTVTEIGTTKVSYDVTVKTNFHNKLSATGVVLRIPTPLNTTNVECQVANGKAKYVPAENVVVWKIPRIQGGQECTFSAVAELTSTTTRQVWARPPIDVDFQVLMFTASGLIVRFLKVFEKSNYQSIKWVRYLTKANGSYQIRDDLLQECKSQNTRLIDYFQRVDVLQRLFGYVTGQIEGDEGGRFKYPYVATEVLCSEIWSIVETCVNEHQQILAPFWETVLEKSPEEMKTQLVMASHFSKITSIYLAKKPTEMFEFLQSMPDVLGKLLKHIGNPSFVDVLIRIIQLDDMPEGEGVLEWLHSEGLINRLIDLLAPSHPSDTQQIAADMLNAIIAMATPSPGAAVMAEQPQVGLASNLFARELARPEYISRLIVYIFQDFASDRNPSLADEDDEAESDKQALPKFEYASSSAVLAMGVVSELIRKNNSDYFEPYLFHTLRHRLLQVQNQQVQDQVPRDSEDSREGLERAMKEMVDRMGVVNLNYLLEVLGDRTETLMRYLGTPRSWKGPEPTTVGSIMPLTFERLRIVELFAEMLHCSNMSLLNRSTSFDHLYDASGRLQGGLSAMKDLGAVSEPHGKNQDDDMMDDGNEIEPALEFPVTSTSHDSSSLLDSDDDMSSEPGSSDDDAMEEIMMSEEPQPLASPLPQDPPQMNGPSTPPENTNGPPSPASPYRRGRSTSSPEVSRSPSSRRNSRKISLPSEQPPDTRLFVGEQLKKKFLDSKVPCKLLDLFFEYPWNNFLHSAVFDVISQMMSGPVDVGSGWNRELVISLFRDARIMYRLVEGHQLNEESISKPKGLRLGYMAHLHRLTEAVLECLTRYPPELRVILLQYAPDPGWDDYITTTFQRTRDDNSKPLGGGKPSLNSGPATRGTRWKVDEEDPNTLTTVSPAPGASSDEDETRGDFRRSVPIGKPPKNTADFGPSPMDDFDSDEDDDEDDGHDPAPHFTRYLAHQMGTADTFGSSSSSEDDDDDEGGWLSQSPFSLGNPPMTNLQRRNQPEGERRPLSASGFDDVFEPNSNPANPSNPFATAEDDDFGPFSDTGGASGTDPFTFPSSLSPEELDESSFESFGDFGDFQTADELQDGELTPTGGSWTFASDSSVSDTNSEGSAASVERGVSMDPQSPMGEKRVLQNK</sequence>
<feature type="compositionally biased region" description="Low complexity" evidence="11">
    <location>
        <begin position="880"/>
        <end position="890"/>
    </location>
</feature>
<dbReference type="PRINTS" id="PR00314">
    <property type="entry name" value="CLATHRINADPT"/>
</dbReference>
<feature type="region of interest" description="Disordered" evidence="11">
    <location>
        <begin position="1126"/>
        <end position="1412"/>
    </location>
</feature>
<gene>
    <name evidence="13" type="primary">SIT4_2</name>
    <name evidence="13" type="ORF">AAF712_009749</name>
</gene>
<evidence type="ECO:0000256" key="3">
    <source>
        <dbReference type="ARBA" id="ARBA00006180"/>
    </source>
</evidence>
<dbReference type="InterPro" id="IPR011012">
    <property type="entry name" value="Longin-like_dom_sf"/>
</dbReference>
<dbReference type="PANTHER" id="PTHR12634:SF8">
    <property type="entry name" value="FIERY MOUNTAIN, ISOFORM D"/>
    <property type="match status" value="1"/>
</dbReference>
<dbReference type="PROSITE" id="PS51072">
    <property type="entry name" value="MHD"/>
    <property type="match status" value="1"/>
</dbReference>
<evidence type="ECO:0000256" key="6">
    <source>
        <dbReference type="ARBA" id="ARBA00022583"/>
    </source>
</evidence>
<evidence type="ECO:0000259" key="12">
    <source>
        <dbReference type="PROSITE" id="PS51072"/>
    </source>
</evidence>
<protein>
    <submittedName>
        <fullName evidence="13">Sporulation-induced protein</fullName>
    </submittedName>
</protein>
<feature type="domain" description="MHD" evidence="12">
    <location>
        <begin position="168"/>
        <end position="423"/>
    </location>
</feature>
<evidence type="ECO:0000256" key="2">
    <source>
        <dbReference type="ARBA" id="ARBA00004277"/>
    </source>
</evidence>
<keyword evidence="10" id="KW-0131">Cell cycle</keyword>
<dbReference type="Pfam" id="PF01217">
    <property type="entry name" value="Clat_adaptor_s"/>
    <property type="match status" value="1"/>
</dbReference>
<dbReference type="InterPro" id="IPR043532">
    <property type="entry name" value="AP2_Mu_N"/>
</dbReference>
<evidence type="ECO:0000256" key="7">
    <source>
        <dbReference type="ARBA" id="ARBA00022927"/>
    </source>
</evidence>
<feature type="compositionally biased region" description="Polar residues" evidence="11">
    <location>
        <begin position="932"/>
        <end position="943"/>
    </location>
</feature>
<dbReference type="InterPro" id="IPR028565">
    <property type="entry name" value="MHD"/>
</dbReference>
<comment type="caution">
    <text evidence="13">The sequence shown here is derived from an EMBL/GenBank/DDBJ whole genome shotgun (WGS) entry which is preliminary data.</text>
</comment>
<evidence type="ECO:0000256" key="10">
    <source>
        <dbReference type="ARBA" id="ARBA00023306"/>
    </source>
</evidence>
<evidence type="ECO:0000256" key="4">
    <source>
        <dbReference type="ARBA" id="ARBA00022448"/>
    </source>
</evidence>
<feature type="compositionally biased region" description="Acidic residues" evidence="11">
    <location>
        <begin position="891"/>
        <end position="905"/>
    </location>
</feature>
<feature type="compositionally biased region" description="Low complexity" evidence="11">
    <location>
        <begin position="1344"/>
        <end position="1353"/>
    </location>
</feature>
<dbReference type="InterPro" id="IPR001392">
    <property type="entry name" value="Clathrin_mu"/>
</dbReference>
<keyword evidence="4" id="KW-0813">Transport</keyword>
<dbReference type="PROSITE" id="PS00990">
    <property type="entry name" value="CLAT_ADAPTOR_M_1"/>
    <property type="match status" value="1"/>
</dbReference>
<evidence type="ECO:0000256" key="11">
    <source>
        <dbReference type="SAM" id="MobiDB-lite"/>
    </source>
</evidence>
<feature type="region of interest" description="Disordered" evidence="11">
    <location>
        <begin position="918"/>
        <end position="987"/>
    </location>
</feature>
<keyword evidence="6" id="KW-0254">Endocytosis</keyword>
<evidence type="ECO:0000256" key="5">
    <source>
        <dbReference type="ARBA" id="ARBA00022475"/>
    </source>
</evidence>
<evidence type="ECO:0000256" key="8">
    <source>
        <dbReference type="ARBA" id="ARBA00023136"/>
    </source>
</evidence>
<evidence type="ECO:0000256" key="1">
    <source>
        <dbReference type="ARBA" id="ARBA00004236"/>
    </source>
</evidence>
<feature type="compositionally biased region" description="Acidic residues" evidence="11">
    <location>
        <begin position="1204"/>
        <end position="1217"/>
    </location>
</feature>
<dbReference type="SUPFAM" id="SSF64356">
    <property type="entry name" value="SNARE-like"/>
    <property type="match status" value="1"/>
</dbReference>
<feature type="region of interest" description="Disordered" evidence="11">
    <location>
        <begin position="878"/>
        <end position="905"/>
    </location>
</feature>
<dbReference type="CDD" id="cd14836">
    <property type="entry name" value="AP2_Mu_N"/>
    <property type="match status" value="1"/>
</dbReference>
<keyword evidence="9" id="KW-0168">Coated pit</keyword>
<dbReference type="Gene3D" id="3.30.450.60">
    <property type="match status" value="1"/>
</dbReference>
<feature type="compositionally biased region" description="Low complexity" evidence="11">
    <location>
        <begin position="1294"/>
        <end position="1304"/>
    </location>
</feature>
<dbReference type="PANTHER" id="PTHR12634">
    <property type="entry name" value="SIT4 YEAST -ASSOCIATING PROTEIN-RELATED"/>
    <property type="match status" value="1"/>
</dbReference>
<dbReference type="EMBL" id="JBBXMP010000083">
    <property type="protein sequence ID" value="KAL0063354.1"/>
    <property type="molecule type" value="Genomic_DNA"/>
</dbReference>
<feature type="compositionally biased region" description="Polar residues" evidence="11">
    <location>
        <begin position="1255"/>
        <end position="1273"/>
    </location>
</feature>
<keyword evidence="8" id="KW-0472">Membrane</keyword>
<keyword evidence="5" id="KW-1003">Cell membrane</keyword>